<feature type="transmembrane region" description="Helical" evidence="5">
    <location>
        <begin position="300"/>
        <end position="325"/>
    </location>
</feature>
<evidence type="ECO:0000313" key="7">
    <source>
        <dbReference type="Proteomes" id="UP000314986"/>
    </source>
</evidence>
<feature type="transmembrane region" description="Helical" evidence="5">
    <location>
        <begin position="346"/>
        <end position="365"/>
    </location>
</feature>
<reference evidence="7" key="1">
    <citation type="journal article" date="2006" name="Science">
        <title>Ancient noncoding elements conserved in the human genome.</title>
        <authorList>
            <person name="Venkatesh B."/>
            <person name="Kirkness E.F."/>
            <person name="Loh Y.H."/>
            <person name="Halpern A.L."/>
            <person name="Lee A.P."/>
            <person name="Johnson J."/>
            <person name="Dandona N."/>
            <person name="Viswanathan L.D."/>
            <person name="Tay A."/>
            <person name="Venter J.C."/>
            <person name="Strausberg R.L."/>
            <person name="Brenner S."/>
        </authorList>
    </citation>
    <scope>NUCLEOTIDE SEQUENCE [LARGE SCALE GENOMIC DNA]</scope>
</reference>
<comment type="subcellular location">
    <subcellularLocation>
        <location evidence="1">Membrane</location>
        <topology evidence="1">Multi-pass membrane protein</topology>
    </subcellularLocation>
</comment>
<gene>
    <name evidence="6" type="primary">LOC103181811</name>
</gene>
<sequence>VNLIRGWKAKRKDKSEEQEVYLRKKITLVRAISLQIGTIIGGGLFISPKGVLINSGNIGTSLIIWVASGILSMCGTLSYAELGTSIKKSGGHYTYLLETLGPLPAFLELWSEIIIIRPANSAVISLAFGRYIIEPFFAPCEAPVLAIKLVTAVGVSLVVFLNCWSVSWTFRTQTILMYAKLVTIGLIIIPGMIALAQGHSDNFQNAFDSSSITLDRIPLAFYSGMYAYSGWFYITFVTEEVVNPERNIPLAAIFSLTLVTVLYLFTNMAYYTVLTADEVLASPAVAMTFGSHVLKEFSSVISILVALACVGTLNGGMFASTRVLFVASRENQWPVLFSMIHVRNHVPLPAVLLLYPLIMLMIFIGDLYDLLNFYSFPNWLFMGLVTFGLIRHRYKHPNLPRPFKVPIIFPVIFTVVCLFIVTMSLYSDPFNTGVGCALTLSGVPVYYLTVHRSQTPACCRRAFCEYIGQCHALCERTGCVKQVQGYSEINQFSTSCS</sequence>
<accession>A0A4W3K9A9</accession>
<feature type="transmembrane region" description="Helical" evidence="5">
    <location>
        <begin position="58"/>
        <end position="80"/>
    </location>
</feature>
<protein>
    <submittedName>
        <fullName evidence="6">Cystine/glutamate transporter-like</fullName>
    </submittedName>
</protein>
<feature type="transmembrane region" description="Helical" evidence="5">
    <location>
        <begin position="432"/>
        <end position="450"/>
    </location>
</feature>
<reference evidence="7" key="2">
    <citation type="journal article" date="2007" name="PLoS Biol.">
        <title>Survey sequencing and comparative analysis of the elephant shark (Callorhinchus milii) genome.</title>
        <authorList>
            <person name="Venkatesh B."/>
            <person name="Kirkness E.F."/>
            <person name="Loh Y.H."/>
            <person name="Halpern A.L."/>
            <person name="Lee A.P."/>
            <person name="Johnson J."/>
            <person name="Dandona N."/>
            <person name="Viswanathan L.D."/>
            <person name="Tay A."/>
            <person name="Venter J.C."/>
            <person name="Strausberg R.L."/>
            <person name="Brenner S."/>
        </authorList>
    </citation>
    <scope>NUCLEOTIDE SEQUENCE [LARGE SCALE GENOMIC DNA]</scope>
</reference>
<dbReference type="Gene3D" id="1.20.1740.10">
    <property type="entry name" value="Amino acid/polyamine transporter I"/>
    <property type="match status" value="1"/>
</dbReference>
<evidence type="ECO:0000256" key="1">
    <source>
        <dbReference type="ARBA" id="ARBA00004141"/>
    </source>
</evidence>
<feature type="transmembrane region" description="Helical" evidence="5">
    <location>
        <begin position="176"/>
        <end position="197"/>
    </location>
</feature>
<dbReference type="PANTHER" id="PTHR11785">
    <property type="entry name" value="AMINO ACID TRANSPORTER"/>
    <property type="match status" value="1"/>
</dbReference>
<feature type="transmembrane region" description="Helical" evidence="5">
    <location>
        <begin position="402"/>
        <end position="426"/>
    </location>
</feature>
<organism evidence="6 7">
    <name type="scientific">Callorhinchus milii</name>
    <name type="common">Ghost shark</name>
    <dbReference type="NCBI Taxonomy" id="7868"/>
    <lineage>
        <taxon>Eukaryota</taxon>
        <taxon>Metazoa</taxon>
        <taxon>Chordata</taxon>
        <taxon>Craniata</taxon>
        <taxon>Vertebrata</taxon>
        <taxon>Chondrichthyes</taxon>
        <taxon>Holocephali</taxon>
        <taxon>Chimaeriformes</taxon>
        <taxon>Callorhinchidae</taxon>
        <taxon>Callorhinchus</taxon>
    </lineage>
</organism>
<dbReference type="InterPro" id="IPR002293">
    <property type="entry name" value="AA/rel_permease1"/>
</dbReference>
<feature type="transmembrane region" description="Helical" evidence="5">
    <location>
        <begin position="371"/>
        <end position="390"/>
    </location>
</feature>
<evidence type="ECO:0000313" key="6">
    <source>
        <dbReference type="Ensembl" id="ENSCMIP00000048413.1"/>
    </source>
</evidence>
<dbReference type="InParanoid" id="A0A4W3K9A9"/>
<feature type="transmembrane region" description="Helical" evidence="5">
    <location>
        <begin position="145"/>
        <end position="164"/>
    </location>
</feature>
<dbReference type="Proteomes" id="UP000314986">
    <property type="component" value="Unassembled WGS sequence"/>
</dbReference>
<name>A0A4W3K9A9_CALMI</name>
<evidence type="ECO:0000256" key="2">
    <source>
        <dbReference type="ARBA" id="ARBA00022692"/>
    </source>
</evidence>
<evidence type="ECO:0000256" key="5">
    <source>
        <dbReference type="SAM" id="Phobius"/>
    </source>
</evidence>
<dbReference type="Pfam" id="PF13520">
    <property type="entry name" value="AA_permease_2"/>
    <property type="match status" value="1"/>
</dbReference>
<dbReference type="GeneTree" id="ENSGT00940000165307"/>
<dbReference type="GO" id="GO:0016020">
    <property type="term" value="C:membrane"/>
    <property type="evidence" value="ECO:0007669"/>
    <property type="project" value="UniProtKB-SubCell"/>
</dbReference>
<feature type="transmembrane region" description="Helical" evidence="5">
    <location>
        <begin position="248"/>
        <end position="265"/>
    </location>
</feature>
<dbReference type="FunFam" id="1.20.1740.10:FF:000057">
    <property type="entry name" value="Cystine/glutamate transporter"/>
    <property type="match status" value="1"/>
</dbReference>
<proteinExistence type="predicted"/>
<feature type="transmembrane region" description="Helical" evidence="5">
    <location>
        <begin position="217"/>
        <end position="236"/>
    </location>
</feature>
<evidence type="ECO:0000256" key="4">
    <source>
        <dbReference type="ARBA" id="ARBA00023136"/>
    </source>
</evidence>
<evidence type="ECO:0000256" key="3">
    <source>
        <dbReference type="ARBA" id="ARBA00022989"/>
    </source>
</evidence>
<dbReference type="Ensembl" id="ENSCMIT00000049089.1">
    <property type="protein sequence ID" value="ENSCMIP00000048413.1"/>
    <property type="gene ID" value="ENSCMIG00000019796.1"/>
</dbReference>
<reference evidence="6" key="5">
    <citation type="submission" date="2025-09" db="UniProtKB">
        <authorList>
            <consortium name="Ensembl"/>
        </authorList>
    </citation>
    <scope>IDENTIFICATION</scope>
</reference>
<dbReference type="OMA" id="CCTSKFN"/>
<reference evidence="7" key="3">
    <citation type="journal article" date="2014" name="Nature">
        <title>Elephant shark genome provides unique insights into gnathostome evolution.</title>
        <authorList>
            <consortium name="International Elephant Shark Genome Sequencing Consortium"/>
            <person name="Venkatesh B."/>
            <person name="Lee A.P."/>
            <person name="Ravi V."/>
            <person name="Maurya A.K."/>
            <person name="Lian M.M."/>
            <person name="Swann J.B."/>
            <person name="Ohta Y."/>
            <person name="Flajnik M.F."/>
            <person name="Sutoh Y."/>
            <person name="Kasahara M."/>
            <person name="Hoon S."/>
            <person name="Gangu V."/>
            <person name="Roy S.W."/>
            <person name="Irimia M."/>
            <person name="Korzh V."/>
            <person name="Kondrychyn I."/>
            <person name="Lim Z.W."/>
            <person name="Tay B.H."/>
            <person name="Tohari S."/>
            <person name="Kong K.W."/>
            <person name="Ho S."/>
            <person name="Lorente-Galdos B."/>
            <person name="Quilez J."/>
            <person name="Marques-Bonet T."/>
            <person name="Raney B.J."/>
            <person name="Ingham P.W."/>
            <person name="Tay A."/>
            <person name="Hillier L.W."/>
            <person name="Minx P."/>
            <person name="Boehm T."/>
            <person name="Wilson R.K."/>
            <person name="Brenner S."/>
            <person name="Warren W.C."/>
        </authorList>
    </citation>
    <scope>NUCLEOTIDE SEQUENCE [LARGE SCALE GENOMIC DNA]</scope>
</reference>
<dbReference type="AlphaFoldDB" id="A0A4W3K9A9"/>
<keyword evidence="3 5" id="KW-1133">Transmembrane helix</keyword>
<dbReference type="InterPro" id="IPR050598">
    <property type="entry name" value="AminoAcid_Transporter"/>
</dbReference>
<reference evidence="6" key="4">
    <citation type="submission" date="2025-08" db="UniProtKB">
        <authorList>
            <consortium name="Ensembl"/>
        </authorList>
    </citation>
    <scope>IDENTIFICATION</scope>
</reference>
<dbReference type="STRING" id="7868.ENSCMIP00000048413"/>
<feature type="transmembrane region" description="Helical" evidence="5">
    <location>
        <begin position="28"/>
        <end position="46"/>
    </location>
</feature>
<feature type="transmembrane region" description="Helical" evidence="5">
    <location>
        <begin position="114"/>
        <end position="133"/>
    </location>
</feature>
<dbReference type="PANTHER" id="PTHR11785:SF246">
    <property type="entry name" value="CYSTINE_GLUTAMATE TRANSPORTER"/>
    <property type="match status" value="1"/>
</dbReference>
<dbReference type="GO" id="GO:0015179">
    <property type="term" value="F:L-amino acid transmembrane transporter activity"/>
    <property type="evidence" value="ECO:0007669"/>
    <property type="project" value="TreeGrafter"/>
</dbReference>
<dbReference type="PIRSF" id="PIRSF006060">
    <property type="entry name" value="AA_transporter"/>
    <property type="match status" value="1"/>
</dbReference>
<keyword evidence="2 5" id="KW-0812">Transmembrane</keyword>
<keyword evidence="7" id="KW-1185">Reference proteome</keyword>
<keyword evidence="4 5" id="KW-0472">Membrane</keyword>